<proteinExistence type="inferred from homology"/>
<evidence type="ECO:0000259" key="3">
    <source>
        <dbReference type="Pfam" id="PF02230"/>
    </source>
</evidence>
<comment type="similarity">
    <text evidence="1">Belongs to the AB hydrolase superfamily. AB hydrolase 2 family.</text>
</comment>
<evidence type="ECO:0000256" key="2">
    <source>
        <dbReference type="ARBA" id="ARBA00022801"/>
    </source>
</evidence>
<evidence type="ECO:0000256" key="1">
    <source>
        <dbReference type="ARBA" id="ARBA00006499"/>
    </source>
</evidence>
<dbReference type="KEGG" id="mlil:QLS71_000500"/>
<dbReference type="SUPFAM" id="SSF53474">
    <property type="entry name" value="alpha/beta-Hydrolases"/>
    <property type="match status" value="1"/>
</dbReference>
<evidence type="ECO:0000313" key="4">
    <source>
        <dbReference type="EMBL" id="XBL14517.1"/>
    </source>
</evidence>
<dbReference type="Pfam" id="PF02230">
    <property type="entry name" value="Abhydrolase_2"/>
    <property type="match status" value="1"/>
</dbReference>
<dbReference type="PANTHER" id="PTHR10655">
    <property type="entry name" value="LYSOPHOSPHOLIPASE-RELATED"/>
    <property type="match status" value="1"/>
</dbReference>
<evidence type="ECO:0000313" key="5">
    <source>
        <dbReference type="Proteomes" id="UP001224325"/>
    </source>
</evidence>
<dbReference type="AlphaFoldDB" id="A0AAU7EEE5"/>
<feature type="domain" description="Phospholipase/carboxylesterase/thioesterase" evidence="3">
    <location>
        <begin position="13"/>
        <end position="204"/>
    </location>
</feature>
<dbReference type="InterPro" id="IPR050565">
    <property type="entry name" value="LYPA1-2/EST-like"/>
</dbReference>
<dbReference type="GO" id="GO:0016787">
    <property type="term" value="F:hydrolase activity"/>
    <property type="evidence" value="ECO:0007669"/>
    <property type="project" value="UniProtKB-KW"/>
</dbReference>
<dbReference type="InterPro" id="IPR003140">
    <property type="entry name" value="PLipase/COase/thioEstase"/>
</dbReference>
<gene>
    <name evidence="4" type="ORF">QLS71_000500</name>
</gene>
<dbReference type="EMBL" id="CP155618">
    <property type="protein sequence ID" value="XBL14517.1"/>
    <property type="molecule type" value="Genomic_DNA"/>
</dbReference>
<name>A0AAU7EEE5_9FLAO</name>
<reference evidence="4" key="1">
    <citation type="submission" date="2024-04" db="EMBL/GenBank/DDBJ databases">
        <title>Mariniflexile litorale, isolated from the shallow sediments of the Sea of Japan.</title>
        <authorList>
            <person name="Romanenko L."/>
            <person name="Isaeva M."/>
        </authorList>
    </citation>
    <scope>NUCLEOTIDE SEQUENCE [LARGE SCALE GENOMIC DNA]</scope>
    <source>
        <strain evidence="4">KMM 9835</strain>
    </source>
</reference>
<organism evidence="4 5">
    <name type="scientific">Mariniflexile litorale</name>
    <dbReference type="NCBI Taxonomy" id="3045158"/>
    <lineage>
        <taxon>Bacteria</taxon>
        <taxon>Pseudomonadati</taxon>
        <taxon>Bacteroidota</taxon>
        <taxon>Flavobacteriia</taxon>
        <taxon>Flavobacteriales</taxon>
        <taxon>Flavobacteriaceae</taxon>
        <taxon>Mariniflexile</taxon>
    </lineage>
</organism>
<dbReference type="RefSeq" id="WP_308992420.1">
    <property type="nucleotide sequence ID" value="NZ_CP155618.1"/>
</dbReference>
<protein>
    <submittedName>
        <fullName evidence="4">Alpha/beta hydrolase</fullName>
    </submittedName>
</protein>
<keyword evidence="5" id="KW-1185">Reference proteome</keyword>
<dbReference type="Proteomes" id="UP001224325">
    <property type="component" value="Chromosome"/>
</dbReference>
<dbReference type="InterPro" id="IPR029058">
    <property type="entry name" value="AB_hydrolase_fold"/>
</dbReference>
<accession>A0AAU7EEE5</accession>
<sequence length="208" mass="23345">MNYQPLKYIYQPSGNPEAYTLLLLHGTGGDETDLIPLAKNFGNNFNILSVRGNVLEHGMPRFFRRIGMGIFDEEDLKFRTHELVNFIKEIASKEGFNSTKLIALGYSNGANIAGSTLVLHPDFLSGAILFRPMLPFKQMPAFQATKKVPVFISSGNLDGMVSMSEIQNYTNLLEANHFNIEQHQLNTGHNLTEEDVALAVKWVHTNFK</sequence>
<keyword evidence="2 4" id="KW-0378">Hydrolase</keyword>
<dbReference type="PANTHER" id="PTHR10655:SF17">
    <property type="entry name" value="LYSOPHOSPHOLIPASE-LIKE PROTEIN 1"/>
    <property type="match status" value="1"/>
</dbReference>
<dbReference type="Gene3D" id="3.40.50.1820">
    <property type="entry name" value="alpha/beta hydrolase"/>
    <property type="match status" value="1"/>
</dbReference>